<dbReference type="AlphaFoldDB" id="A0A285EBA5"/>
<dbReference type="Pfam" id="PF05949">
    <property type="entry name" value="DUF881"/>
    <property type="match status" value="1"/>
</dbReference>
<protein>
    <submittedName>
        <fullName evidence="3">Uncharacterized conserved protein YlxW, UPF0749 family</fullName>
    </submittedName>
</protein>
<sequence>MTSTLQRGGGPRSLGASLLDQVLAETLDPAYRQAADAREARAAAGEERASARRRWGQGAVALVMAVTGVLAAVTYDAAAAGAQGREEVREALVADIGEESDLTDALGAELRQLRLDVSAARADALAATAVGQRALDELDAAEVAGALEPVTGPGLLVTLADAEPDADSDPVGGGDEEDPRGQVMDGDLQVVVNALWAAGAEAVSINGRRLGPTTAIRFAGEAVLVDFRPVANPYLVSAIGNPDTLRTRFLANPQVVALANYSASFGLRFDFAQEDELSLPAGSSMELRSAVPVSEEPAAPAADPSPGG</sequence>
<dbReference type="GO" id="GO:0005886">
    <property type="term" value="C:plasma membrane"/>
    <property type="evidence" value="ECO:0007669"/>
    <property type="project" value="TreeGrafter"/>
</dbReference>
<organism evidence="3 4">
    <name type="scientific">Geodermatophilus sabuli</name>
    <dbReference type="NCBI Taxonomy" id="1564158"/>
    <lineage>
        <taxon>Bacteria</taxon>
        <taxon>Bacillati</taxon>
        <taxon>Actinomycetota</taxon>
        <taxon>Actinomycetes</taxon>
        <taxon>Geodermatophilales</taxon>
        <taxon>Geodermatophilaceae</taxon>
        <taxon>Geodermatophilus</taxon>
    </lineage>
</organism>
<dbReference type="Proteomes" id="UP000219514">
    <property type="component" value="Unassembled WGS sequence"/>
</dbReference>
<dbReference type="EMBL" id="OBDO01000004">
    <property type="protein sequence ID" value="SNX96408.1"/>
    <property type="molecule type" value="Genomic_DNA"/>
</dbReference>
<gene>
    <name evidence="3" type="ORF">SAMN06893097_104122</name>
</gene>
<dbReference type="PANTHER" id="PTHR37313:SF1">
    <property type="entry name" value="UPF0749 PROTEIN RV1823"/>
    <property type="match status" value="1"/>
</dbReference>
<comment type="similarity">
    <text evidence="1">Belongs to the UPF0749 family.</text>
</comment>
<evidence type="ECO:0000313" key="3">
    <source>
        <dbReference type="EMBL" id="SNX96408.1"/>
    </source>
</evidence>
<feature type="region of interest" description="Disordered" evidence="2">
    <location>
        <begin position="288"/>
        <end position="308"/>
    </location>
</feature>
<dbReference type="PANTHER" id="PTHR37313">
    <property type="entry name" value="UPF0749 PROTEIN RV1825"/>
    <property type="match status" value="1"/>
</dbReference>
<proteinExistence type="inferred from homology"/>
<feature type="compositionally biased region" description="Low complexity" evidence="2">
    <location>
        <begin position="289"/>
        <end position="308"/>
    </location>
</feature>
<evidence type="ECO:0000256" key="2">
    <source>
        <dbReference type="SAM" id="MobiDB-lite"/>
    </source>
</evidence>
<name>A0A285EBA5_9ACTN</name>
<dbReference type="InterPro" id="IPR010273">
    <property type="entry name" value="DUF881"/>
</dbReference>
<reference evidence="3 4" key="1">
    <citation type="submission" date="2017-09" db="EMBL/GenBank/DDBJ databases">
        <authorList>
            <person name="Ehlers B."/>
            <person name="Leendertz F.H."/>
        </authorList>
    </citation>
    <scope>NUCLEOTIDE SEQUENCE [LARGE SCALE GENOMIC DNA]</scope>
    <source>
        <strain evidence="3 4">DSM 46844</strain>
    </source>
</reference>
<dbReference type="Gene3D" id="3.30.70.1880">
    <property type="entry name" value="Protein of unknown function DUF881"/>
    <property type="match status" value="1"/>
</dbReference>
<dbReference type="RefSeq" id="WP_097206433.1">
    <property type="nucleotide sequence ID" value="NZ_JACHXB010000002.1"/>
</dbReference>
<evidence type="ECO:0000313" key="4">
    <source>
        <dbReference type="Proteomes" id="UP000219514"/>
    </source>
</evidence>
<dbReference type="OrthoDB" id="3218134at2"/>
<accession>A0A285EBA5</accession>
<evidence type="ECO:0000256" key="1">
    <source>
        <dbReference type="ARBA" id="ARBA00009108"/>
    </source>
</evidence>
<keyword evidence="4" id="KW-1185">Reference proteome</keyword>